<protein>
    <recommendedName>
        <fullName evidence="6">G-protein coupled receptors family 1 profile domain-containing protein</fullName>
    </recommendedName>
</protein>
<evidence type="ECO:0000256" key="4">
    <source>
        <dbReference type="ARBA" id="ARBA00023136"/>
    </source>
</evidence>
<proteinExistence type="predicted"/>
<keyword evidence="2 5" id="KW-0812">Transmembrane</keyword>
<dbReference type="SUPFAM" id="SSF81321">
    <property type="entry name" value="Family A G protein-coupled receptor-like"/>
    <property type="match status" value="1"/>
</dbReference>
<organism evidence="8">
    <name type="scientific">Caenorhabditis brenneri</name>
    <name type="common">Nematode worm</name>
    <dbReference type="NCBI Taxonomy" id="135651"/>
    <lineage>
        <taxon>Eukaryota</taxon>
        <taxon>Metazoa</taxon>
        <taxon>Ecdysozoa</taxon>
        <taxon>Nematoda</taxon>
        <taxon>Chromadorea</taxon>
        <taxon>Rhabditida</taxon>
        <taxon>Rhabditina</taxon>
        <taxon>Rhabditomorpha</taxon>
        <taxon>Rhabditoidea</taxon>
        <taxon>Rhabditidae</taxon>
        <taxon>Peloderinae</taxon>
        <taxon>Caenorhabditis</taxon>
    </lineage>
</organism>
<evidence type="ECO:0000256" key="5">
    <source>
        <dbReference type="SAM" id="Phobius"/>
    </source>
</evidence>
<evidence type="ECO:0000313" key="8">
    <source>
        <dbReference type="Proteomes" id="UP000008068"/>
    </source>
</evidence>
<dbReference type="HOGENOM" id="CLU_059630_1_0_1"/>
<dbReference type="OrthoDB" id="5801402at2759"/>
<feature type="transmembrane region" description="Helical" evidence="5">
    <location>
        <begin position="92"/>
        <end position="111"/>
    </location>
</feature>
<dbReference type="OMA" id="YFLMICY"/>
<dbReference type="AlphaFoldDB" id="G0MS49"/>
<feature type="transmembrane region" description="Helical" evidence="5">
    <location>
        <begin position="240"/>
        <end position="262"/>
    </location>
</feature>
<dbReference type="FunCoup" id="G0MS49">
    <property type="interactions" value="2"/>
</dbReference>
<dbReference type="InterPro" id="IPR019430">
    <property type="entry name" value="7TM_GPCR_serpentine_rcpt_Srx"/>
</dbReference>
<dbReference type="Pfam" id="PF10328">
    <property type="entry name" value="7TM_GPCR_Srx"/>
    <property type="match status" value="1"/>
</dbReference>
<dbReference type="CDD" id="cd00637">
    <property type="entry name" value="7tm_classA_rhodopsin-like"/>
    <property type="match status" value="1"/>
</dbReference>
<feature type="transmembrane region" description="Helical" evidence="5">
    <location>
        <begin position="39"/>
        <end position="60"/>
    </location>
</feature>
<dbReference type="EMBL" id="GL379809">
    <property type="protein sequence ID" value="EGT42446.1"/>
    <property type="molecule type" value="Genomic_DNA"/>
</dbReference>
<accession>G0MS49</accession>
<keyword evidence="8" id="KW-1185">Reference proteome</keyword>
<feature type="transmembrane region" description="Helical" evidence="5">
    <location>
        <begin position="214"/>
        <end position="234"/>
    </location>
</feature>
<dbReference type="STRING" id="135651.G0MS49"/>
<evidence type="ECO:0000256" key="1">
    <source>
        <dbReference type="ARBA" id="ARBA00004370"/>
    </source>
</evidence>
<comment type="subcellular location">
    <subcellularLocation>
        <location evidence="1">Membrane</location>
    </subcellularLocation>
</comment>
<dbReference type="InterPro" id="IPR017452">
    <property type="entry name" value="GPCR_Rhodpsn_7TM"/>
</dbReference>
<gene>
    <name evidence="7" type="ORF">CAEBREN_11888</name>
</gene>
<keyword evidence="4 5" id="KW-0472">Membrane</keyword>
<feature type="transmembrane region" description="Helical" evidence="5">
    <location>
        <begin position="123"/>
        <end position="142"/>
    </location>
</feature>
<dbReference type="PANTHER" id="PTHR23017">
    <property type="entry name" value="SERPENTINE RECEPTOR, CLASS X"/>
    <property type="match status" value="1"/>
</dbReference>
<keyword evidence="3 5" id="KW-1133">Transmembrane helix</keyword>
<feature type="domain" description="G-protein coupled receptors family 1 profile" evidence="6">
    <location>
        <begin position="21"/>
        <end position="234"/>
    </location>
</feature>
<reference evidence="8" key="1">
    <citation type="submission" date="2011-07" db="EMBL/GenBank/DDBJ databases">
        <authorList>
            <consortium name="Caenorhabditis brenneri Sequencing and Analysis Consortium"/>
            <person name="Wilson R.K."/>
        </authorList>
    </citation>
    <scope>NUCLEOTIDE SEQUENCE [LARGE SCALE GENOMIC DNA]</scope>
    <source>
        <strain evidence="8">PB2801</strain>
    </source>
</reference>
<dbReference type="Proteomes" id="UP000008068">
    <property type="component" value="Unassembled WGS sequence"/>
</dbReference>
<dbReference type="eggNOG" id="ENOG502TGPV">
    <property type="taxonomic scope" value="Eukaryota"/>
</dbReference>
<dbReference type="GO" id="GO:0016020">
    <property type="term" value="C:membrane"/>
    <property type="evidence" value="ECO:0007669"/>
    <property type="project" value="UniProtKB-SubCell"/>
</dbReference>
<dbReference type="Gene3D" id="1.20.1070.10">
    <property type="entry name" value="Rhodopsin 7-helix transmembrane proteins"/>
    <property type="match status" value="1"/>
</dbReference>
<evidence type="ECO:0000256" key="3">
    <source>
        <dbReference type="ARBA" id="ARBA00022989"/>
    </source>
</evidence>
<sequence length="290" mass="33340">MISETVVSILMLLCSLCGFLINWIIVITMVKVTKLQKPFAILTVGLACADGVFSTLYLFYATPMVFFQINFLSTWSHVCGYVLMICYDSSTAFHFCISLNRFLAVYTPVFYHRMFNVTFTKCLVLGIYLLSFSVITLFFQILGCENYYNEELRAFRYSDEPICKFYGEFGDFYQVFTLTLTSTVLDFLAISKVIKMKSNSDRNSREINLLKQSISQTLFVLTIVCCFTWGPRFLPDKEYSFIFSSILWLSVHTFDGLFTLIFNSEIRQKIGTDGLSFVVVNNAKKSKTTM</sequence>
<dbReference type="PROSITE" id="PS50262">
    <property type="entry name" value="G_PROTEIN_RECEP_F1_2"/>
    <property type="match status" value="1"/>
</dbReference>
<evidence type="ECO:0000313" key="7">
    <source>
        <dbReference type="EMBL" id="EGT42446.1"/>
    </source>
</evidence>
<feature type="transmembrane region" description="Helical" evidence="5">
    <location>
        <begin position="172"/>
        <end position="194"/>
    </location>
</feature>
<feature type="transmembrane region" description="Helical" evidence="5">
    <location>
        <begin position="6"/>
        <end position="27"/>
    </location>
</feature>
<evidence type="ECO:0000259" key="6">
    <source>
        <dbReference type="PROSITE" id="PS50262"/>
    </source>
</evidence>
<name>G0MS49_CAEBE</name>
<dbReference type="PANTHER" id="PTHR23017:SF20">
    <property type="entry name" value="G-PROTEIN COUPLED RECEPTORS FAMILY 1 PROFILE DOMAIN-CONTAINING PROTEIN"/>
    <property type="match status" value="1"/>
</dbReference>
<dbReference type="InParanoid" id="G0MS49"/>
<evidence type="ECO:0000256" key="2">
    <source>
        <dbReference type="ARBA" id="ARBA00022692"/>
    </source>
</evidence>